<protein>
    <submittedName>
        <fullName evidence="2">Uncharacterized protein</fullName>
    </submittedName>
</protein>
<organism evidence="2 3">
    <name type="scientific">Mycena maculata</name>
    <dbReference type="NCBI Taxonomy" id="230809"/>
    <lineage>
        <taxon>Eukaryota</taxon>
        <taxon>Fungi</taxon>
        <taxon>Dikarya</taxon>
        <taxon>Basidiomycota</taxon>
        <taxon>Agaricomycotina</taxon>
        <taxon>Agaricomycetes</taxon>
        <taxon>Agaricomycetidae</taxon>
        <taxon>Agaricales</taxon>
        <taxon>Marasmiineae</taxon>
        <taxon>Mycenaceae</taxon>
        <taxon>Mycena</taxon>
    </lineage>
</organism>
<accession>A0AAD7HMY0</accession>
<evidence type="ECO:0000313" key="2">
    <source>
        <dbReference type="EMBL" id="KAJ7724093.1"/>
    </source>
</evidence>
<reference evidence="2" key="1">
    <citation type="submission" date="2023-03" db="EMBL/GenBank/DDBJ databases">
        <title>Massive genome expansion in bonnet fungi (Mycena s.s.) driven by repeated elements and novel gene families across ecological guilds.</title>
        <authorList>
            <consortium name="Lawrence Berkeley National Laboratory"/>
            <person name="Harder C.B."/>
            <person name="Miyauchi S."/>
            <person name="Viragh M."/>
            <person name="Kuo A."/>
            <person name="Thoen E."/>
            <person name="Andreopoulos B."/>
            <person name="Lu D."/>
            <person name="Skrede I."/>
            <person name="Drula E."/>
            <person name="Henrissat B."/>
            <person name="Morin E."/>
            <person name="Kohler A."/>
            <person name="Barry K."/>
            <person name="LaButti K."/>
            <person name="Morin E."/>
            <person name="Salamov A."/>
            <person name="Lipzen A."/>
            <person name="Mereny Z."/>
            <person name="Hegedus B."/>
            <person name="Baldrian P."/>
            <person name="Stursova M."/>
            <person name="Weitz H."/>
            <person name="Taylor A."/>
            <person name="Grigoriev I.V."/>
            <person name="Nagy L.G."/>
            <person name="Martin F."/>
            <person name="Kauserud H."/>
        </authorList>
    </citation>
    <scope>NUCLEOTIDE SEQUENCE</scope>
    <source>
        <strain evidence="2">CBHHK188m</strain>
    </source>
</reference>
<feature type="region of interest" description="Disordered" evidence="1">
    <location>
        <begin position="1"/>
        <end position="36"/>
    </location>
</feature>
<dbReference type="AlphaFoldDB" id="A0AAD7HMY0"/>
<evidence type="ECO:0000313" key="3">
    <source>
        <dbReference type="Proteomes" id="UP001215280"/>
    </source>
</evidence>
<evidence type="ECO:0000256" key="1">
    <source>
        <dbReference type="SAM" id="MobiDB-lite"/>
    </source>
</evidence>
<proteinExistence type="predicted"/>
<dbReference type="EMBL" id="JARJLG010000241">
    <property type="protein sequence ID" value="KAJ7724093.1"/>
    <property type="molecule type" value="Genomic_DNA"/>
</dbReference>
<dbReference type="Proteomes" id="UP001215280">
    <property type="component" value="Unassembled WGS sequence"/>
</dbReference>
<feature type="compositionally biased region" description="Basic and acidic residues" evidence="1">
    <location>
        <begin position="1"/>
        <end position="11"/>
    </location>
</feature>
<gene>
    <name evidence="2" type="ORF">DFH07DRAFT_783389</name>
</gene>
<name>A0AAD7HMY0_9AGAR</name>
<comment type="caution">
    <text evidence="2">The sequence shown here is derived from an EMBL/GenBank/DDBJ whole genome shotgun (WGS) entry which is preliminary data.</text>
</comment>
<sequence length="323" mass="35975">MSSEQQNHDSYSHTQKPKRASGRATPVYQRDTRPYKRLTLPAAYTATPLNNAPPNKFFFTPLTDTPSTSLAQSDSSTTSSSSFSFTPINEEVNPALDTLPSSFTHADFSTTSSSSFIFSSNNEETDQILDMQPIPVYTQPRLTLDGEQFSEPTIVPLPTESRSKPQTNYPAPAVVGGDPIWTHLRPDPQLPSDEMAIHSDQMVLASLIEFQNGPRKPTIILPRTESGLEQLLMKIVKDDHGKWVFGADSRPWKPISAGAIIVCHGALLGVWRIEYGVELQEDYILLLCRNDYQCRSTLIRLGRVYYHVPAPTYESISANMSHS</sequence>
<feature type="region of interest" description="Disordered" evidence="1">
    <location>
        <begin position="66"/>
        <end position="86"/>
    </location>
</feature>
<keyword evidence="3" id="KW-1185">Reference proteome</keyword>